<dbReference type="Proteomes" id="UP000034329">
    <property type="component" value="Unassembled WGS sequence"/>
</dbReference>
<dbReference type="EMBL" id="LCLA01000034">
    <property type="protein sequence ID" value="KKU09660.1"/>
    <property type="molecule type" value="Genomic_DNA"/>
</dbReference>
<sequence length="319" mass="37403">MSAENPRYPEVRFIQIYHESENAYNVWKEARKADVILLEFVGDSKLKREFKENYINFVSGLKRDWQKQLMRQPISDKYDFFDIFMRNIIDSGKEVRYIDFAGDSKIAKKVKVVDDNFEKALSLFWSGCFDLAYEKHKAAILENTLLLRIRDPYVAGQIRELIDSNTSRWQEKKIAVIQGAYHAETYRIFKRENPRIPSSRTFMADRFVFGLEYEAGLRLLRGNGDIEGLIKRDFISNYLIYKLGRPEKAKLESFVLREKVVRAMTDAEVESVFEELAAVQKEHLRIGGPESGLSHIKIEPIVRSIIDRHKNLFIEYPRS</sequence>
<comment type="caution">
    <text evidence="1">The sequence shown here is derived from an EMBL/GenBank/DDBJ whole genome shotgun (WGS) entry which is preliminary data.</text>
</comment>
<proteinExistence type="predicted"/>
<protein>
    <submittedName>
        <fullName evidence="1">Uncharacterized protein</fullName>
    </submittedName>
</protein>
<evidence type="ECO:0000313" key="2">
    <source>
        <dbReference type="Proteomes" id="UP000034329"/>
    </source>
</evidence>
<accession>A0A0G1QLZ9</accession>
<evidence type="ECO:0000313" key="1">
    <source>
        <dbReference type="EMBL" id="KKU09660.1"/>
    </source>
</evidence>
<name>A0A0G1QLZ9_9BACT</name>
<dbReference type="AlphaFoldDB" id="A0A0G1QLZ9"/>
<gene>
    <name evidence="1" type="ORF">UX13_C0034G0007</name>
</gene>
<organism evidence="1 2">
    <name type="scientific">Candidatus Woesebacteria bacterium GW2011_GWB1_45_5</name>
    <dbReference type="NCBI Taxonomy" id="1618581"/>
    <lineage>
        <taxon>Bacteria</taxon>
        <taxon>Candidatus Woeseibacteriota</taxon>
    </lineage>
</organism>
<reference evidence="1 2" key="1">
    <citation type="journal article" date="2015" name="Nature">
        <title>rRNA introns, odd ribosomes, and small enigmatic genomes across a large radiation of phyla.</title>
        <authorList>
            <person name="Brown C.T."/>
            <person name="Hug L.A."/>
            <person name="Thomas B.C."/>
            <person name="Sharon I."/>
            <person name="Castelle C.J."/>
            <person name="Singh A."/>
            <person name="Wilkins M.J."/>
            <person name="Williams K.H."/>
            <person name="Banfield J.F."/>
        </authorList>
    </citation>
    <scope>NUCLEOTIDE SEQUENCE [LARGE SCALE GENOMIC DNA]</scope>
</reference>